<keyword evidence="6 7" id="KW-0472">Membrane</keyword>
<feature type="transmembrane region" description="Helical" evidence="7">
    <location>
        <begin position="72"/>
        <end position="92"/>
    </location>
</feature>
<dbReference type="EMBL" id="DPXL01000055">
    <property type="protein sequence ID" value="HCM30922.1"/>
    <property type="molecule type" value="Genomic_DNA"/>
</dbReference>
<organism evidence="8 10">
    <name type="scientific">Acinetobacter radioresistens</name>
    <dbReference type="NCBI Taxonomy" id="40216"/>
    <lineage>
        <taxon>Bacteria</taxon>
        <taxon>Pseudomonadati</taxon>
        <taxon>Pseudomonadota</taxon>
        <taxon>Gammaproteobacteria</taxon>
        <taxon>Moraxellales</taxon>
        <taxon>Moraxellaceae</taxon>
        <taxon>Acinetobacter</taxon>
    </lineage>
</organism>
<dbReference type="GO" id="GO:0005886">
    <property type="term" value="C:plasma membrane"/>
    <property type="evidence" value="ECO:0007669"/>
    <property type="project" value="UniProtKB-SubCell"/>
</dbReference>
<dbReference type="PANTHER" id="PTHR34584:SF1">
    <property type="entry name" value="NA(+)_H(+) ANTIPORTER SUBUNIT E1"/>
    <property type="match status" value="1"/>
</dbReference>
<reference evidence="9 11" key="2">
    <citation type="submission" date="2019-06" db="EMBL/GenBank/DDBJ databases">
        <title>Genome of Acinetobacter radioresistens APH1, a phenol degrading strain.</title>
        <authorList>
            <person name="Liu Y."/>
        </authorList>
    </citation>
    <scope>NUCLEOTIDE SEQUENCE [LARGE SCALE GENOMIC DNA]</scope>
    <source>
        <strain evidence="9 11">APH1</strain>
    </source>
</reference>
<evidence type="ECO:0000256" key="5">
    <source>
        <dbReference type="ARBA" id="ARBA00022989"/>
    </source>
</evidence>
<evidence type="ECO:0000313" key="8">
    <source>
        <dbReference type="EMBL" id="HCM30922.1"/>
    </source>
</evidence>
<evidence type="ECO:0000313" key="10">
    <source>
        <dbReference type="Proteomes" id="UP000262257"/>
    </source>
</evidence>
<dbReference type="Proteomes" id="UP000314285">
    <property type="component" value="Unassembled WGS sequence"/>
</dbReference>
<evidence type="ECO:0000256" key="7">
    <source>
        <dbReference type="SAM" id="Phobius"/>
    </source>
</evidence>
<dbReference type="Pfam" id="PF01899">
    <property type="entry name" value="MNHE"/>
    <property type="match status" value="1"/>
</dbReference>
<gene>
    <name evidence="8" type="ORF">DIC32_04245</name>
    <name evidence="9" type="ORF">FHY67_11360</name>
</gene>
<protein>
    <submittedName>
        <fullName evidence="8">Na+/H+ antiporter subunit E</fullName>
    </submittedName>
</protein>
<comment type="subcellular location">
    <subcellularLocation>
        <location evidence="1">Cell membrane</location>
        <topology evidence="1">Multi-pass membrane protein</topology>
    </subcellularLocation>
</comment>
<evidence type="ECO:0000256" key="3">
    <source>
        <dbReference type="ARBA" id="ARBA00022475"/>
    </source>
</evidence>
<dbReference type="PIRSF" id="PIRSF019239">
    <property type="entry name" value="MrpE"/>
    <property type="match status" value="1"/>
</dbReference>
<evidence type="ECO:0000313" key="9">
    <source>
        <dbReference type="EMBL" id="TNX91057.1"/>
    </source>
</evidence>
<proteinExistence type="inferred from homology"/>
<comment type="caution">
    <text evidence="8">The sequence shown here is derived from an EMBL/GenBank/DDBJ whole genome shotgun (WGS) entry which is preliminary data.</text>
</comment>
<dbReference type="RefSeq" id="WP_005405911.1">
    <property type="nucleotide sequence ID" value="NZ_BKXI01000001.1"/>
</dbReference>
<keyword evidence="5 7" id="KW-1133">Transmembrane helix</keyword>
<evidence type="ECO:0000313" key="11">
    <source>
        <dbReference type="Proteomes" id="UP000314285"/>
    </source>
</evidence>
<accession>A0A3D3G118</accession>
<dbReference type="Proteomes" id="UP000262257">
    <property type="component" value="Unassembled WGS sequence"/>
</dbReference>
<evidence type="ECO:0000256" key="2">
    <source>
        <dbReference type="ARBA" id="ARBA00006228"/>
    </source>
</evidence>
<keyword evidence="3" id="KW-1003">Cell membrane</keyword>
<dbReference type="GO" id="GO:0008324">
    <property type="term" value="F:monoatomic cation transmembrane transporter activity"/>
    <property type="evidence" value="ECO:0007669"/>
    <property type="project" value="InterPro"/>
</dbReference>
<evidence type="ECO:0000256" key="1">
    <source>
        <dbReference type="ARBA" id="ARBA00004651"/>
    </source>
</evidence>
<comment type="similarity">
    <text evidence="2">Belongs to the CPA3 antiporters (TC 2.A.63) subunit E family.</text>
</comment>
<evidence type="ECO:0000256" key="6">
    <source>
        <dbReference type="ARBA" id="ARBA00023136"/>
    </source>
</evidence>
<dbReference type="InterPro" id="IPR002758">
    <property type="entry name" value="Cation_antiport_E"/>
</dbReference>
<dbReference type="PANTHER" id="PTHR34584">
    <property type="entry name" value="NA(+)/H(+) ANTIPORTER SUBUNIT E1"/>
    <property type="match status" value="1"/>
</dbReference>
<keyword evidence="4 7" id="KW-0812">Transmembrane</keyword>
<dbReference type="NCBIfam" id="NF006518">
    <property type="entry name" value="PRK08965.1-2"/>
    <property type="match status" value="1"/>
</dbReference>
<dbReference type="AlphaFoldDB" id="A0A3D3G118"/>
<dbReference type="EMBL" id="VFBM01000009">
    <property type="protein sequence ID" value="TNX91057.1"/>
    <property type="molecule type" value="Genomic_DNA"/>
</dbReference>
<name>A0A3D3G118_ACIRA</name>
<evidence type="ECO:0000256" key="4">
    <source>
        <dbReference type="ARBA" id="ARBA00022692"/>
    </source>
</evidence>
<sequence>MKKSMHKIPVLEWCFPHPFVSILVGLSWLMLAHSADAANLAMAVLLGIVIPKLVQPFIIRTPDIHWGMALKLFFVVLWDIVTANIKVAILVLGPSRNLKPKWFRVPLESDHEQVNSLLAMIITTTPGTVSAGIDQERGDILVHALSAESEEEEIETIKQRYEAPLLIIFNVEPAQGEIE</sequence>
<reference evidence="8 10" key="1">
    <citation type="journal article" date="2018" name="Nat. Biotechnol.">
        <title>A standardized bacterial taxonomy based on genome phylogeny substantially revises the tree of life.</title>
        <authorList>
            <person name="Parks D.H."/>
            <person name="Chuvochina M."/>
            <person name="Waite D.W."/>
            <person name="Rinke C."/>
            <person name="Skarshewski A."/>
            <person name="Chaumeil P.A."/>
            <person name="Hugenholtz P."/>
        </authorList>
    </citation>
    <scope>NUCLEOTIDE SEQUENCE [LARGE SCALE GENOMIC DNA]</scope>
    <source>
        <strain evidence="8">UBA10045</strain>
    </source>
</reference>